<feature type="signal peptide" evidence="1">
    <location>
        <begin position="1"/>
        <end position="17"/>
    </location>
</feature>
<dbReference type="AlphaFoldDB" id="A0AAU9K5W5"/>
<comment type="caution">
    <text evidence="2">The sequence shown here is derived from an EMBL/GenBank/DDBJ whole genome shotgun (WGS) entry which is preliminary data.</text>
</comment>
<protein>
    <submittedName>
        <fullName evidence="2">Uncharacterized protein</fullName>
    </submittedName>
</protein>
<keyword evidence="3" id="KW-1185">Reference proteome</keyword>
<proteinExistence type="predicted"/>
<dbReference type="EMBL" id="CAJZBQ010000047">
    <property type="protein sequence ID" value="CAG9329333.1"/>
    <property type="molecule type" value="Genomic_DNA"/>
</dbReference>
<evidence type="ECO:0000313" key="3">
    <source>
        <dbReference type="Proteomes" id="UP001162131"/>
    </source>
</evidence>
<organism evidence="2 3">
    <name type="scientific">Blepharisma stoltei</name>
    <dbReference type="NCBI Taxonomy" id="1481888"/>
    <lineage>
        <taxon>Eukaryota</taxon>
        <taxon>Sar</taxon>
        <taxon>Alveolata</taxon>
        <taxon>Ciliophora</taxon>
        <taxon>Postciliodesmatophora</taxon>
        <taxon>Heterotrichea</taxon>
        <taxon>Heterotrichida</taxon>
        <taxon>Blepharismidae</taxon>
        <taxon>Blepharisma</taxon>
    </lineage>
</organism>
<gene>
    <name evidence="2" type="ORF">BSTOLATCC_MIC48157</name>
</gene>
<sequence length="210" mass="23051">MISKPLYFFLLICFISASSDFQNKFFSPNSAENVCKDPSSLECKLSFLSSLTTFLTKSNFFTIPKDQQGKPLTGYYSVFMAGVITGLQKNPSTPSTCVQSISSTTTAYNTFIGSFSILPTEIFDSLDNFSDFVNKFTASYDSCAIQTLTNTILSLATEKGFAQLLVHYGVNFTAVNAALEDYFANLESGNVTKQGQDVGKLITYLLAWSI</sequence>
<feature type="chain" id="PRO_5043885690" evidence="1">
    <location>
        <begin position="18"/>
        <end position="210"/>
    </location>
</feature>
<dbReference type="Proteomes" id="UP001162131">
    <property type="component" value="Unassembled WGS sequence"/>
</dbReference>
<evidence type="ECO:0000313" key="2">
    <source>
        <dbReference type="EMBL" id="CAG9329333.1"/>
    </source>
</evidence>
<keyword evidence="1" id="KW-0732">Signal</keyword>
<accession>A0AAU9K5W5</accession>
<name>A0AAU9K5W5_9CILI</name>
<reference evidence="2" key="1">
    <citation type="submission" date="2021-09" db="EMBL/GenBank/DDBJ databases">
        <authorList>
            <consortium name="AG Swart"/>
            <person name="Singh M."/>
            <person name="Singh A."/>
            <person name="Seah K."/>
            <person name="Emmerich C."/>
        </authorList>
    </citation>
    <scope>NUCLEOTIDE SEQUENCE</scope>
    <source>
        <strain evidence="2">ATCC30299</strain>
    </source>
</reference>
<evidence type="ECO:0000256" key="1">
    <source>
        <dbReference type="SAM" id="SignalP"/>
    </source>
</evidence>